<protein>
    <submittedName>
        <fullName evidence="2">Uncharacterized protein</fullName>
    </submittedName>
</protein>
<gene>
    <name evidence="2" type="ORF">NPIL_609641</name>
</gene>
<reference evidence="2" key="1">
    <citation type="submission" date="2020-08" db="EMBL/GenBank/DDBJ databases">
        <title>Multicomponent nature underlies the extraordinary mechanical properties of spider dragline silk.</title>
        <authorList>
            <person name="Kono N."/>
            <person name="Nakamura H."/>
            <person name="Mori M."/>
            <person name="Yoshida Y."/>
            <person name="Ohtoshi R."/>
            <person name="Malay A.D."/>
            <person name="Moran D.A.P."/>
            <person name="Tomita M."/>
            <person name="Numata K."/>
            <person name="Arakawa K."/>
        </authorList>
    </citation>
    <scope>NUCLEOTIDE SEQUENCE</scope>
</reference>
<evidence type="ECO:0000256" key="1">
    <source>
        <dbReference type="SAM" id="MobiDB-lite"/>
    </source>
</evidence>
<accession>A0A8X6N3D0</accession>
<organism evidence="2 3">
    <name type="scientific">Nephila pilipes</name>
    <name type="common">Giant wood spider</name>
    <name type="synonym">Nephila maculata</name>
    <dbReference type="NCBI Taxonomy" id="299642"/>
    <lineage>
        <taxon>Eukaryota</taxon>
        <taxon>Metazoa</taxon>
        <taxon>Ecdysozoa</taxon>
        <taxon>Arthropoda</taxon>
        <taxon>Chelicerata</taxon>
        <taxon>Arachnida</taxon>
        <taxon>Araneae</taxon>
        <taxon>Araneomorphae</taxon>
        <taxon>Entelegynae</taxon>
        <taxon>Araneoidea</taxon>
        <taxon>Nephilidae</taxon>
        <taxon>Nephila</taxon>
    </lineage>
</organism>
<comment type="caution">
    <text evidence="2">The sequence shown here is derived from an EMBL/GenBank/DDBJ whole genome shotgun (WGS) entry which is preliminary data.</text>
</comment>
<evidence type="ECO:0000313" key="3">
    <source>
        <dbReference type="Proteomes" id="UP000887013"/>
    </source>
</evidence>
<feature type="compositionally biased region" description="Basic and acidic residues" evidence="1">
    <location>
        <begin position="24"/>
        <end position="39"/>
    </location>
</feature>
<proteinExistence type="predicted"/>
<keyword evidence="3" id="KW-1185">Reference proteome</keyword>
<evidence type="ECO:0000313" key="2">
    <source>
        <dbReference type="EMBL" id="GFS91630.1"/>
    </source>
</evidence>
<feature type="region of interest" description="Disordered" evidence="1">
    <location>
        <begin position="18"/>
        <end position="47"/>
    </location>
</feature>
<sequence length="47" mass="5393">SRNRCDYHCVGLVPHRTLSGCSNEDSRRTGQDIRDGREKGGHRKRPE</sequence>
<feature type="non-terminal residue" evidence="2">
    <location>
        <position position="1"/>
    </location>
</feature>
<dbReference type="EMBL" id="BMAW01099763">
    <property type="protein sequence ID" value="GFS91630.1"/>
    <property type="molecule type" value="Genomic_DNA"/>
</dbReference>
<dbReference type="Proteomes" id="UP000887013">
    <property type="component" value="Unassembled WGS sequence"/>
</dbReference>
<name>A0A8X6N3D0_NEPPI</name>
<dbReference type="AlphaFoldDB" id="A0A8X6N3D0"/>